<keyword evidence="2" id="KW-0472">Membrane</keyword>
<comment type="similarity">
    <text evidence="3">Belongs to the ligand-gated ion channel (TC 1.A.9) family.</text>
</comment>
<evidence type="ECO:0000256" key="3">
    <source>
        <dbReference type="RuleBase" id="RU000687"/>
    </source>
</evidence>
<feature type="domain" description="Neurotransmitter-gated ion-channel ligand-binding" evidence="4">
    <location>
        <begin position="2"/>
        <end position="70"/>
    </location>
</feature>
<comment type="caution">
    <text evidence="5">The sequence shown here is derived from an EMBL/GenBank/DDBJ whole genome shotgun (WGS) entry which is preliminary data.</text>
</comment>
<dbReference type="InterPro" id="IPR036734">
    <property type="entry name" value="Neur_chan_lig-bd_sf"/>
</dbReference>
<dbReference type="Pfam" id="PF02931">
    <property type="entry name" value="Neur_chan_LBD"/>
    <property type="match status" value="1"/>
</dbReference>
<evidence type="ECO:0000259" key="4">
    <source>
        <dbReference type="Pfam" id="PF02931"/>
    </source>
</evidence>
<evidence type="ECO:0000313" key="6">
    <source>
        <dbReference type="Proteomes" id="UP001195483"/>
    </source>
</evidence>
<dbReference type="Gene3D" id="2.70.170.10">
    <property type="entry name" value="Neurotransmitter-gated ion-channel ligand-binding domain"/>
    <property type="match status" value="1"/>
</dbReference>
<dbReference type="GO" id="GO:0016020">
    <property type="term" value="C:membrane"/>
    <property type="evidence" value="ECO:0007669"/>
    <property type="project" value="UniProtKB-SubCell"/>
</dbReference>
<dbReference type="PANTHER" id="PTHR18945">
    <property type="entry name" value="NEUROTRANSMITTER GATED ION CHANNEL"/>
    <property type="match status" value="1"/>
</dbReference>
<dbReference type="InterPro" id="IPR006201">
    <property type="entry name" value="Neur_channel"/>
</dbReference>
<dbReference type="GO" id="GO:0005230">
    <property type="term" value="F:extracellular ligand-gated monoatomic ion channel activity"/>
    <property type="evidence" value="ECO:0007669"/>
    <property type="project" value="InterPro"/>
</dbReference>
<organism evidence="5 6">
    <name type="scientific">Potamilus streckersoni</name>
    <dbReference type="NCBI Taxonomy" id="2493646"/>
    <lineage>
        <taxon>Eukaryota</taxon>
        <taxon>Metazoa</taxon>
        <taxon>Spiralia</taxon>
        <taxon>Lophotrochozoa</taxon>
        <taxon>Mollusca</taxon>
        <taxon>Bivalvia</taxon>
        <taxon>Autobranchia</taxon>
        <taxon>Heteroconchia</taxon>
        <taxon>Palaeoheterodonta</taxon>
        <taxon>Unionida</taxon>
        <taxon>Unionoidea</taxon>
        <taxon>Unionidae</taxon>
        <taxon>Ambleminae</taxon>
        <taxon>Lampsilini</taxon>
        <taxon>Potamilus</taxon>
    </lineage>
</organism>
<name>A0AAE0SR45_9BIVA</name>
<keyword evidence="3" id="KW-0407">Ion channel</keyword>
<dbReference type="InterPro" id="IPR006202">
    <property type="entry name" value="Neur_chan_lig-bd"/>
</dbReference>
<evidence type="ECO:0000256" key="2">
    <source>
        <dbReference type="ARBA" id="ARBA00023136"/>
    </source>
</evidence>
<protein>
    <recommendedName>
        <fullName evidence="4">Neurotransmitter-gated ion-channel ligand-binding domain-containing protein</fullName>
    </recommendedName>
</protein>
<dbReference type="PROSITE" id="PS00236">
    <property type="entry name" value="NEUROTR_ION_CHANNEL"/>
    <property type="match status" value="1"/>
</dbReference>
<reference evidence="5" key="1">
    <citation type="journal article" date="2021" name="Genome Biol. Evol.">
        <title>A High-Quality Reference Genome for a Parasitic Bivalve with Doubly Uniparental Inheritance (Bivalvia: Unionida).</title>
        <authorList>
            <person name="Smith C.H."/>
        </authorList>
    </citation>
    <scope>NUCLEOTIDE SEQUENCE</scope>
    <source>
        <strain evidence="5">CHS0354</strain>
    </source>
</reference>
<keyword evidence="3" id="KW-0813">Transport</keyword>
<dbReference type="GO" id="GO:0004888">
    <property type="term" value="F:transmembrane signaling receptor activity"/>
    <property type="evidence" value="ECO:0007669"/>
    <property type="project" value="InterPro"/>
</dbReference>
<keyword evidence="3" id="KW-0406">Ion transport</keyword>
<dbReference type="EMBL" id="JAEAOA010001291">
    <property type="protein sequence ID" value="KAK3596517.1"/>
    <property type="molecule type" value="Genomic_DNA"/>
</dbReference>
<gene>
    <name evidence="5" type="ORF">CHS0354_021021</name>
</gene>
<reference evidence="5" key="3">
    <citation type="submission" date="2023-05" db="EMBL/GenBank/DDBJ databases">
        <authorList>
            <person name="Smith C.H."/>
        </authorList>
    </citation>
    <scope>NUCLEOTIDE SEQUENCE</scope>
    <source>
        <strain evidence="5">CHS0354</strain>
        <tissue evidence="5">Mantle</tissue>
    </source>
</reference>
<sequence>MEEVWVPDLYFVNEKKASFHKVTVPNKLMHIYPDGRTQYSIRISETLKCNMDLRKYPLDSQTCSMIMESCKIIYDRISC</sequence>
<evidence type="ECO:0000256" key="1">
    <source>
        <dbReference type="ARBA" id="ARBA00004141"/>
    </source>
</evidence>
<dbReference type="InterPro" id="IPR018000">
    <property type="entry name" value="Neurotransmitter_ion_chnl_CS"/>
</dbReference>
<dbReference type="Proteomes" id="UP001195483">
    <property type="component" value="Unassembled WGS sequence"/>
</dbReference>
<dbReference type="SUPFAM" id="SSF63712">
    <property type="entry name" value="Nicotinic receptor ligand binding domain-like"/>
    <property type="match status" value="1"/>
</dbReference>
<accession>A0AAE0SR45</accession>
<comment type="subcellular location">
    <subcellularLocation>
        <location evidence="1">Membrane</location>
        <topology evidence="1">Multi-pass membrane protein</topology>
    </subcellularLocation>
</comment>
<dbReference type="AlphaFoldDB" id="A0AAE0SR45"/>
<reference evidence="5" key="2">
    <citation type="journal article" date="2021" name="Genome Biol. Evol.">
        <title>Developing a high-quality reference genome for a parasitic bivalve with doubly uniparental inheritance (Bivalvia: Unionida).</title>
        <authorList>
            <person name="Smith C.H."/>
        </authorList>
    </citation>
    <scope>NUCLEOTIDE SEQUENCE</scope>
    <source>
        <strain evidence="5">CHS0354</strain>
        <tissue evidence="5">Mantle</tissue>
    </source>
</reference>
<dbReference type="PRINTS" id="PR00252">
    <property type="entry name" value="NRIONCHANNEL"/>
</dbReference>
<keyword evidence="6" id="KW-1185">Reference proteome</keyword>
<proteinExistence type="inferred from homology"/>
<evidence type="ECO:0000313" key="5">
    <source>
        <dbReference type="EMBL" id="KAK3596517.1"/>
    </source>
</evidence>